<gene>
    <name evidence="1" type="ORF">ALOHA_HF400048F7ctg2g1</name>
</gene>
<evidence type="ECO:0000313" key="1">
    <source>
        <dbReference type="EMBL" id="ABZ05873.1"/>
    </source>
</evidence>
<dbReference type="AlphaFoldDB" id="B3SZW5"/>
<protein>
    <submittedName>
        <fullName evidence="1">Uncharacterized protein</fullName>
    </submittedName>
</protein>
<sequence length="115" mass="13001">MASRETITKALKSWAANTGRTISNDLPFEWFNAFEAVSDEDFERAQRLLLHSTVDRNLPTQGQIWQVLRTMPNATSPQAQTLDKEQVTRLGRKYLPKLIELARRNATPDATSLSG</sequence>
<accession>B3SZW5</accession>
<dbReference type="EMBL" id="EU016559">
    <property type="protein sequence ID" value="ABZ05873.1"/>
    <property type="molecule type" value="Genomic_DNA"/>
</dbReference>
<proteinExistence type="predicted"/>
<name>B3SZW5_9ZZZZ</name>
<reference evidence="1" key="1">
    <citation type="journal article" date="2008" name="ISME J.">
        <title>Genomic patterns of recombination, clonal divergence and environment in marine microbial populations.</title>
        <authorList>
            <person name="Konstantinidis K.T."/>
            <person name="Delong E.F."/>
        </authorList>
    </citation>
    <scope>NUCLEOTIDE SEQUENCE</scope>
</reference>
<organism evidence="1">
    <name type="scientific">uncultured marine microorganism HF4000_48F7</name>
    <dbReference type="NCBI Taxonomy" id="455500"/>
    <lineage>
        <taxon>unclassified sequences</taxon>
        <taxon>environmental samples</taxon>
    </lineage>
</organism>